<dbReference type="PANTHER" id="PTHR46696">
    <property type="entry name" value="P450, PUTATIVE (EUROFUNG)-RELATED"/>
    <property type="match status" value="1"/>
</dbReference>
<comment type="function">
    <text evidence="8">Cytochromes P450 are a group of heme-thiolate monooxygenases. They oxidize a variety of structurally unrelated compounds, including steroids, fatty acids, and xenobiotics.</text>
</comment>
<protein>
    <recommendedName>
        <fullName evidence="11">Cytochrome P450</fullName>
    </recommendedName>
</protein>
<reference evidence="9 10" key="1">
    <citation type="submission" date="2020-08" db="EMBL/GenBank/DDBJ databases">
        <title>Genomic Encyclopedia of Type Strains, Phase IV (KMG-IV): sequencing the most valuable type-strain genomes for metagenomic binning, comparative biology and taxonomic classification.</title>
        <authorList>
            <person name="Goeker M."/>
        </authorList>
    </citation>
    <scope>NUCLEOTIDE SEQUENCE [LARGE SCALE GENOMIC DNA]</scope>
    <source>
        <strain evidence="9 10">DSM 29853</strain>
    </source>
</reference>
<proteinExistence type="inferred from homology"/>
<evidence type="ECO:0000256" key="6">
    <source>
        <dbReference type="ARBA" id="ARBA00023004"/>
    </source>
</evidence>
<dbReference type="InterPro" id="IPR036396">
    <property type="entry name" value="Cyt_P450_sf"/>
</dbReference>
<comment type="similarity">
    <text evidence="2">Belongs to the cytochrome P450 family.</text>
</comment>
<gene>
    <name evidence="9" type="ORF">GGR23_000122</name>
</gene>
<dbReference type="Pfam" id="PF00067">
    <property type="entry name" value="p450"/>
    <property type="match status" value="2"/>
</dbReference>
<keyword evidence="3" id="KW-0349">Heme</keyword>
<name>A0A7W6J2U3_9HYPH</name>
<dbReference type="FunFam" id="1.10.630.10:FF:000018">
    <property type="entry name" value="Cytochrome P450 monooxygenase"/>
    <property type="match status" value="1"/>
</dbReference>
<evidence type="ECO:0000256" key="2">
    <source>
        <dbReference type="ARBA" id="ARBA00010617"/>
    </source>
</evidence>
<evidence type="ECO:0000313" key="9">
    <source>
        <dbReference type="EMBL" id="MBB4062961.1"/>
    </source>
</evidence>
<evidence type="ECO:0000256" key="8">
    <source>
        <dbReference type="ARBA" id="ARBA00043906"/>
    </source>
</evidence>
<evidence type="ECO:0000256" key="1">
    <source>
        <dbReference type="ARBA" id="ARBA00001971"/>
    </source>
</evidence>
<dbReference type="GO" id="GO:0036199">
    <property type="term" value="F:cholest-4-en-3-one 26-monooxygenase activity"/>
    <property type="evidence" value="ECO:0007669"/>
    <property type="project" value="TreeGrafter"/>
</dbReference>
<keyword evidence="10" id="KW-1185">Reference proteome</keyword>
<evidence type="ECO:0000256" key="4">
    <source>
        <dbReference type="ARBA" id="ARBA00022723"/>
    </source>
</evidence>
<evidence type="ECO:0008006" key="11">
    <source>
        <dbReference type="Google" id="ProtNLM"/>
    </source>
</evidence>
<dbReference type="GO" id="GO:0008395">
    <property type="term" value="F:steroid hydroxylase activity"/>
    <property type="evidence" value="ECO:0007669"/>
    <property type="project" value="TreeGrafter"/>
</dbReference>
<dbReference type="InterPro" id="IPR002397">
    <property type="entry name" value="Cyt_P450_B"/>
</dbReference>
<comment type="caution">
    <text evidence="9">The sequence shown here is derived from an EMBL/GenBank/DDBJ whole genome shotgun (WGS) entry which is preliminary data.</text>
</comment>
<dbReference type="GO" id="GO:0020037">
    <property type="term" value="F:heme binding"/>
    <property type="evidence" value="ECO:0007669"/>
    <property type="project" value="InterPro"/>
</dbReference>
<dbReference type="PRINTS" id="PR00359">
    <property type="entry name" value="BP450"/>
</dbReference>
<accession>A0A7W6J2U3</accession>
<dbReference type="GO" id="GO:0006707">
    <property type="term" value="P:cholesterol catabolic process"/>
    <property type="evidence" value="ECO:0007669"/>
    <property type="project" value="TreeGrafter"/>
</dbReference>
<evidence type="ECO:0000256" key="5">
    <source>
        <dbReference type="ARBA" id="ARBA00023002"/>
    </source>
</evidence>
<keyword evidence="5" id="KW-0560">Oxidoreductase</keyword>
<dbReference type="RefSeq" id="WP_183364157.1">
    <property type="nucleotide sequence ID" value="NZ_JACIEZ010000001.1"/>
</dbReference>
<dbReference type="Gene3D" id="1.10.630.10">
    <property type="entry name" value="Cytochrome P450"/>
    <property type="match status" value="1"/>
</dbReference>
<dbReference type="SUPFAM" id="SSF48264">
    <property type="entry name" value="Cytochrome P450"/>
    <property type="match status" value="1"/>
</dbReference>
<keyword evidence="7" id="KW-0503">Monooxygenase</keyword>
<dbReference type="EMBL" id="JACIEZ010000001">
    <property type="protein sequence ID" value="MBB4062961.1"/>
    <property type="molecule type" value="Genomic_DNA"/>
</dbReference>
<keyword evidence="6" id="KW-0408">Iron</keyword>
<dbReference type="PANTHER" id="PTHR46696:SF4">
    <property type="entry name" value="BIOTIN BIOSYNTHESIS CYTOCHROME P450"/>
    <property type="match status" value="1"/>
</dbReference>
<dbReference type="Proteomes" id="UP000528286">
    <property type="component" value="Unassembled WGS sequence"/>
</dbReference>
<keyword evidence="4" id="KW-0479">Metal-binding</keyword>
<dbReference type="InterPro" id="IPR001128">
    <property type="entry name" value="Cyt_P450"/>
</dbReference>
<dbReference type="AlphaFoldDB" id="A0A7W6J2U3"/>
<dbReference type="CDD" id="cd11033">
    <property type="entry name" value="CYP142-like"/>
    <property type="match status" value="1"/>
</dbReference>
<sequence length="420" mass="47816">MTVWTPVDDGFADLSSHDTFTRGAPHNTFARLRREDPLAWCDFPGGKGFWSVTRHADILELNRDNKLLSSARGIRMEDQTYEEYLARRTFQETDPPEHTRVRTLVAKAFSKPVIALFEEQIRELCDEILDQALQSRELDAVKTIARQLPMRMLGRIIGTPDEDLDWLVEKGDALIANTDPDFTDHVLDKTDTDAYRFMPFRSPAGADLFDYAQRLMEDKRRRGDDSGVLSLITKPDAEGNVISETEFRNFFCLLVAAGNDTTRYSIAAGLHALANQPGLLSDLQSGEGAIWETMPDEVIRWASPAMYFRRTATRDFEMHGKTVREGDKVLFWFVSGNRDETAFDDPMKVDFRRTPNRHLSFGQGGAHVCLGMWLARLEVRLLFQEFAKRVKSVEQTAPHAFLRSNFVGGIKSLPVRIHLK</sequence>
<dbReference type="GO" id="GO:0005506">
    <property type="term" value="F:iron ion binding"/>
    <property type="evidence" value="ECO:0007669"/>
    <property type="project" value="InterPro"/>
</dbReference>
<evidence type="ECO:0000256" key="3">
    <source>
        <dbReference type="ARBA" id="ARBA00022617"/>
    </source>
</evidence>
<evidence type="ECO:0000256" key="7">
    <source>
        <dbReference type="ARBA" id="ARBA00023033"/>
    </source>
</evidence>
<organism evidence="9 10">
    <name type="scientific">Gellertiella hungarica</name>
    <dbReference type="NCBI Taxonomy" id="1572859"/>
    <lineage>
        <taxon>Bacteria</taxon>
        <taxon>Pseudomonadati</taxon>
        <taxon>Pseudomonadota</taxon>
        <taxon>Alphaproteobacteria</taxon>
        <taxon>Hyphomicrobiales</taxon>
        <taxon>Rhizobiaceae</taxon>
        <taxon>Gellertiella</taxon>
    </lineage>
</organism>
<evidence type="ECO:0000313" key="10">
    <source>
        <dbReference type="Proteomes" id="UP000528286"/>
    </source>
</evidence>
<comment type="cofactor">
    <cofactor evidence="1">
        <name>heme</name>
        <dbReference type="ChEBI" id="CHEBI:30413"/>
    </cofactor>
</comment>